<dbReference type="GO" id="GO:0046872">
    <property type="term" value="F:metal ion binding"/>
    <property type="evidence" value="ECO:0007669"/>
    <property type="project" value="UniProtKB-KW"/>
</dbReference>
<dbReference type="PIRSF" id="PIRSF006806">
    <property type="entry name" value="FTHF_cligase"/>
    <property type="match status" value="1"/>
</dbReference>
<name>A0A386H3X6_9CLOT</name>
<comment type="cofactor">
    <cofactor evidence="5">
        <name>Mg(2+)</name>
        <dbReference type="ChEBI" id="CHEBI:18420"/>
    </cofactor>
</comment>
<organism evidence="6 7">
    <name type="scientific">Clostridium fermenticellae</name>
    <dbReference type="NCBI Taxonomy" id="2068654"/>
    <lineage>
        <taxon>Bacteria</taxon>
        <taxon>Bacillati</taxon>
        <taxon>Bacillota</taxon>
        <taxon>Clostridia</taxon>
        <taxon>Eubacteriales</taxon>
        <taxon>Clostridiaceae</taxon>
        <taxon>Clostridium</taxon>
    </lineage>
</organism>
<dbReference type="GO" id="GO:0009396">
    <property type="term" value="P:folic acid-containing compound biosynthetic process"/>
    <property type="evidence" value="ECO:0007669"/>
    <property type="project" value="TreeGrafter"/>
</dbReference>
<dbReference type="NCBIfam" id="TIGR02727">
    <property type="entry name" value="MTHFS_bact"/>
    <property type="match status" value="1"/>
</dbReference>
<keyword evidence="2 4" id="KW-0547">Nucleotide-binding</keyword>
<keyword evidence="3 4" id="KW-0067">ATP-binding</keyword>
<dbReference type="EMBL" id="CP032416">
    <property type="protein sequence ID" value="AYD40278.1"/>
    <property type="molecule type" value="Genomic_DNA"/>
</dbReference>
<comment type="similarity">
    <text evidence="1 5">Belongs to the 5-formyltetrahydrofolate cyclo-ligase family.</text>
</comment>
<dbReference type="Pfam" id="PF01812">
    <property type="entry name" value="5-FTHF_cyc-lig"/>
    <property type="match status" value="1"/>
</dbReference>
<dbReference type="OrthoDB" id="9801938at2"/>
<dbReference type="AlphaFoldDB" id="A0A386H3X6"/>
<dbReference type="Proteomes" id="UP000266301">
    <property type="component" value="Chromosome"/>
</dbReference>
<gene>
    <name evidence="6" type="ORF">D4Z93_06990</name>
</gene>
<dbReference type="GO" id="GO:0035999">
    <property type="term" value="P:tetrahydrofolate interconversion"/>
    <property type="evidence" value="ECO:0007669"/>
    <property type="project" value="TreeGrafter"/>
</dbReference>
<evidence type="ECO:0000256" key="3">
    <source>
        <dbReference type="ARBA" id="ARBA00022840"/>
    </source>
</evidence>
<feature type="binding site" evidence="4">
    <location>
        <position position="59"/>
    </location>
    <ligand>
        <name>substrate</name>
    </ligand>
</feature>
<accession>A0A386H3X6</accession>
<keyword evidence="5" id="KW-0460">Magnesium</keyword>
<evidence type="ECO:0000256" key="4">
    <source>
        <dbReference type="PIRSR" id="PIRSR006806-1"/>
    </source>
</evidence>
<dbReference type="PANTHER" id="PTHR23407:SF1">
    <property type="entry name" value="5-FORMYLTETRAHYDROFOLATE CYCLO-LIGASE"/>
    <property type="match status" value="1"/>
</dbReference>
<dbReference type="GO" id="GO:0005524">
    <property type="term" value="F:ATP binding"/>
    <property type="evidence" value="ECO:0007669"/>
    <property type="project" value="UniProtKB-KW"/>
</dbReference>
<evidence type="ECO:0000313" key="7">
    <source>
        <dbReference type="Proteomes" id="UP000266301"/>
    </source>
</evidence>
<dbReference type="InterPro" id="IPR024185">
    <property type="entry name" value="FTHF_cligase-like_sf"/>
</dbReference>
<dbReference type="GO" id="GO:0030272">
    <property type="term" value="F:5-formyltetrahydrofolate cyclo-ligase activity"/>
    <property type="evidence" value="ECO:0007669"/>
    <property type="project" value="UniProtKB-EC"/>
</dbReference>
<dbReference type="EC" id="6.3.3.2" evidence="5"/>
<keyword evidence="7" id="KW-1185">Reference proteome</keyword>
<evidence type="ECO:0000256" key="1">
    <source>
        <dbReference type="ARBA" id="ARBA00010638"/>
    </source>
</evidence>
<dbReference type="InterPro" id="IPR037171">
    <property type="entry name" value="NagB/RpiA_transferase-like"/>
</dbReference>
<dbReference type="KEGG" id="cfer:D4Z93_06990"/>
<proteinExistence type="inferred from homology"/>
<dbReference type="Gene3D" id="3.40.50.10420">
    <property type="entry name" value="NagB/RpiA/CoA transferase-like"/>
    <property type="match status" value="1"/>
</dbReference>
<evidence type="ECO:0000313" key="6">
    <source>
        <dbReference type="EMBL" id="AYD40278.1"/>
    </source>
</evidence>
<feature type="binding site" evidence="4">
    <location>
        <position position="64"/>
    </location>
    <ligand>
        <name>substrate</name>
    </ligand>
</feature>
<dbReference type="SUPFAM" id="SSF100950">
    <property type="entry name" value="NagB/RpiA/CoA transferase-like"/>
    <property type="match status" value="1"/>
</dbReference>
<sequence length="192" mass="22311">MKKQGRRNILKSKKEYRKMVNSLKKSLTYEHKRKLDNIIFDNVIDSKEYKNSNIIFIFVSYDKEVDTHRIMKRAFDDGKVVCVPKVISMKDGMVAIKVNKFEDLTPGAYGILEPEYIPENIVDASMIDVVFLPGVAFGKNFGRLGYGGGFYDRFLKYINNNCPKVGLAYDFQIFDKIPMKEYDKYVDRIITN</sequence>
<keyword evidence="5" id="KW-0479">Metal-binding</keyword>
<feature type="binding site" evidence="4">
    <location>
        <begin position="143"/>
        <end position="151"/>
    </location>
    <ligand>
        <name>ATP</name>
        <dbReference type="ChEBI" id="CHEBI:30616"/>
    </ligand>
</feature>
<reference evidence="6 7" key="1">
    <citation type="journal article" date="2019" name="Int. J. Syst. Evol. Microbiol.">
        <title>Clostridium fermenticellae sp. nov., isolated from the mud in a fermentation cellar for the production of the Chinese liquor, baijiu.</title>
        <authorList>
            <person name="Xu P.X."/>
            <person name="Chai L.J."/>
            <person name="Qiu T."/>
            <person name="Zhang X.J."/>
            <person name="Lu Z.M."/>
            <person name="Xiao C."/>
            <person name="Wang S.T."/>
            <person name="Shen C.H."/>
            <person name="Shi J.S."/>
            <person name="Xu Z.H."/>
        </authorList>
    </citation>
    <scope>NUCLEOTIDE SEQUENCE [LARGE SCALE GENOMIC DNA]</scope>
    <source>
        <strain evidence="6 7">JN500901</strain>
    </source>
</reference>
<dbReference type="PANTHER" id="PTHR23407">
    <property type="entry name" value="ATPASE INHIBITOR/5-FORMYLTETRAHYDROFOLATE CYCLO-LIGASE"/>
    <property type="match status" value="1"/>
</dbReference>
<comment type="catalytic activity">
    <reaction evidence="5">
        <text>(6S)-5-formyl-5,6,7,8-tetrahydrofolate + ATP = (6R)-5,10-methenyltetrahydrofolate + ADP + phosphate</text>
        <dbReference type="Rhea" id="RHEA:10488"/>
        <dbReference type="ChEBI" id="CHEBI:30616"/>
        <dbReference type="ChEBI" id="CHEBI:43474"/>
        <dbReference type="ChEBI" id="CHEBI:57455"/>
        <dbReference type="ChEBI" id="CHEBI:57457"/>
        <dbReference type="ChEBI" id="CHEBI:456216"/>
        <dbReference type="EC" id="6.3.3.2"/>
    </reaction>
</comment>
<protein>
    <recommendedName>
        <fullName evidence="5">5-formyltetrahydrofolate cyclo-ligase</fullName>
        <ecNumber evidence="5">6.3.3.2</ecNumber>
    </recommendedName>
</protein>
<evidence type="ECO:0000256" key="2">
    <source>
        <dbReference type="ARBA" id="ARBA00022741"/>
    </source>
</evidence>
<keyword evidence="6" id="KW-0436">Ligase</keyword>
<evidence type="ECO:0000256" key="5">
    <source>
        <dbReference type="RuleBase" id="RU361279"/>
    </source>
</evidence>
<feature type="binding site" evidence="4">
    <location>
        <begin position="13"/>
        <end position="17"/>
    </location>
    <ligand>
        <name>ATP</name>
        <dbReference type="ChEBI" id="CHEBI:30616"/>
    </ligand>
</feature>
<dbReference type="InterPro" id="IPR002698">
    <property type="entry name" value="FTHF_cligase"/>
</dbReference>